<evidence type="ECO:0000256" key="3">
    <source>
        <dbReference type="HAMAP-Rule" id="MF_03054"/>
    </source>
</evidence>
<protein>
    <recommendedName>
        <fullName evidence="3">Cytoplasmic tRNA 2-thiolation protein 2</fullName>
    </recommendedName>
</protein>
<dbReference type="SUPFAM" id="SSF52402">
    <property type="entry name" value="Adenine nucleotide alpha hydrolases-like"/>
    <property type="match status" value="1"/>
</dbReference>
<dbReference type="GO" id="GO:0000049">
    <property type="term" value="F:tRNA binding"/>
    <property type="evidence" value="ECO:0007669"/>
    <property type="project" value="InterPro"/>
</dbReference>
<dbReference type="GO" id="GO:0005829">
    <property type="term" value="C:cytosol"/>
    <property type="evidence" value="ECO:0007669"/>
    <property type="project" value="TreeGrafter"/>
</dbReference>
<reference evidence="4" key="1">
    <citation type="submission" date="2020-03" db="EMBL/GenBank/DDBJ databases">
        <title>FDA dAtabase for Regulatory Grade micrObial Sequences (FDA-ARGOS): Supporting development and validation of Infectious Disease Dx tests.</title>
        <authorList>
            <person name="Campos J."/>
            <person name="Goldberg B."/>
            <person name="Tallon L."/>
            <person name="Sadzewicz L."/>
            <person name="Vavikolanu K."/>
            <person name="Mehta A."/>
            <person name="Aluvathingal J."/>
            <person name="Nadendla S."/>
            <person name="Nandy P."/>
            <person name="Geyer C."/>
            <person name="Yan Y."/>
            <person name="Sichtig H."/>
        </authorList>
    </citation>
    <scope>NUCLEOTIDE SEQUENCE [LARGE SCALE GENOMIC DNA]</scope>
    <source>
        <strain evidence="4">FDAARGOS_652</strain>
    </source>
</reference>
<dbReference type="Gene3D" id="3.40.50.620">
    <property type="entry name" value="HUPs"/>
    <property type="match status" value="1"/>
</dbReference>
<evidence type="ECO:0000313" key="4">
    <source>
        <dbReference type="EMBL" id="KAF6052944.1"/>
    </source>
</evidence>
<dbReference type="EMBL" id="JABWAB010000004">
    <property type="protein sequence ID" value="KAF6052944.1"/>
    <property type="molecule type" value="Genomic_DNA"/>
</dbReference>
<dbReference type="Proteomes" id="UP000590412">
    <property type="component" value="Unassembled WGS sequence"/>
</dbReference>
<dbReference type="PANTHER" id="PTHR20882">
    <property type="entry name" value="CYTOPLASMIC TRNA 2-THIOLATION PROTEIN 2"/>
    <property type="match status" value="1"/>
</dbReference>
<keyword evidence="2 3" id="KW-0819">tRNA processing</keyword>
<dbReference type="GO" id="GO:0016779">
    <property type="term" value="F:nucleotidyltransferase activity"/>
    <property type="evidence" value="ECO:0007669"/>
    <property type="project" value="UniProtKB-UniRule"/>
</dbReference>
<gene>
    <name evidence="3" type="primary">NCS2</name>
    <name evidence="3" type="synonym">CTU2</name>
    <name evidence="4" type="ORF">FOB60_003200</name>
</gene>
<dbReference type="PANTHER" id="PTHR20882:SF14">
    <property type="entry name" value="CYTOPLASMIC TRNA 2-THIOLATION PROTEIN 2"/>
    <property type="match status" value="1"/>
</dbReference>
<dbReference type="GO" id="GO:0016783">
    <property type="term" value="F:sulfurtransferase activity"/>
    <property type="evidence" value="ECO:0007669"/>
    <property type="project" value="TreeGrafter"/>
</dbReference>
<dbReference type="InterPro" id="IPR019407">
    <property type="entry name" value="CTU2"/>
</dbReference>
<evidence type="ECO:0000256" key="1">
    <source>
        <dbReference type="ARBA" id="ARBA00022490"/>
    </source>
</evidence>
<dbReference type="InterPro" id="IPR014729">
    <property type="entry name" value="Rossmann-like_a/b/a_fold"/>
</dbReference>
<comment type="subcellular location">
    <subcellularLocation>
        <location evidence="3">Cytoplasm</location>
    </subcellularLocation>
</comment>
<comment type="function">
    <text evidence="3">Plays a central role in 2-thiolation of mcm(5)S(2)U at tRNA wobble positions of tRNA(Lys), tRNA(Glu) and tRNA(Gln). May act by forming a heterodimer with NCS6 that ligates sulfur from thiocarboxylated URM1 onto the uridine of tRNAs at wobble position. Prior mcm(5) tRNA modification by the elongator complex is required for 2-thiolation. May also be involved in protein urmylation.</text>
</comment>
<dbReference type="GO" id="GO:0032447">
    <property type="term" value="P:protein urmylation"/>
    <property type="evidence" value="ECO:0007669"/>
    <property type="project" value="UniProtKB-UniRule"/>
</dbReference>
<name>A0A8X7NMW8_CANPA</name>
<dbReference type="GO" id="GO:0002143">
    <property type="term" value="P:tRNA wobble position uridine thiolation"/>
    <property type="evidence" value="ECO:0007669"/>
    <property type="project" value="TreeGrafter"/>
</dbReference>
<accession>A0A8X7NMW8</accession>
<proteinExistence type="inferred from homology"/>
<sequence length="449" mass="50685">MSAIERVSRTDITCQRCKQNTAILKARSEFHCKECYLRLVRGKQRKQMSTEKYKINYKKSKLGTLEKVLVAFSGDVSSLVLLDVLGNLLQEQNQTHRGLQGFEIVVVNLDEKELKELNIEVEGILPELLSRYEPVEIIFKTISLNSFVDFKSLNQIYIENDFSSTANPVDINDCSFLDLLKRCPNKSSAEDLLTIVFEKLLLQAAYEEGCGTIVFGHSMTRIANEIIALTVKGRGSSIHRLISNRTETYNGKEIDIIFPLRDLLFAEIDEYATLSDLKKYAVHSAVVKSRVSKNLTIRDLVSNYFSNLDTTGYSSTTSTVMKIGQKLGSSESKVQNTCKVCGVNIYQDPKNWLKTITVNDPAPIQTDEEKEYLELYLSSLQHSSSGKIAGENIVLCYGCITTLNGVTDDEFIWPIEPLINLEYKDVMKGANKQQVLNEFILTDTEDDEL</sequence>
<comment type="similarity">
    <text evidence="3">Belongs to the CTU2/NCS2 family.</text>
</comment>
<comment type="caution">
    <text evidence="4">The sequence shown here is derived from an EMBL/GenBank/DDBJ whole genome shotgun (WGS) entry which is preliminary data.</text>
</comment>
<comment type="pathway">
    <text evidence="3">tRNA modification; 5-methoxycarbonylmethyl-2-thiouridine-tRNA biosynthesis.</text>
</comment>
<organism evidence="4 5">
    <name type="scientific">Candida parapsilosis</name>
    <name type="common">Yeast</name>
    <dbReference type="NCBI Taxonomy" id="5480"/>
    <lineage>
        <taxon>Eukaryota</taxon>
        <taxon>Fungi</taxon>
        <taxon>Dikarya</taxon>
        <taxon>Ascomycota</taxon>
        <taxon>Saccharomycotina</taxon>
        <taxon>Pichiomycetes</taxon>
        <taxon>Debaryomycetaceae</taxon>
        <taxon>Candida/Lodderomyces clade</taxon>
        <taxon>Candida</taxon>
    </lineage>
</organism>
<dbReference type="HAMAP" id="MF_03054">
    <property type="entry name" value="CTU2"/>
    <property type="match status" value="1"/>
</dbReference>
<keyword evidence="1 3" id="KW-0963">Cytoplasm</keyword>
<dbReference type="AlphaFoldDB" id="A0A8X7NMW8"/>
<evidence type="ECO:0000256" key="2">
    <source>
        <dbReference type="ARBA" id="ARBA00022694"/>
    </source>
</evidence>
<evidence type="ECO:0000313" key="5">
    <source>
        <dbReference type="Proteomes" id="UP000590412"/>
    </source>
</evidence>
<dbReference type="Pfam" id="PF10288">
    <property type="entry name" value="CTU2"/>
    <property type="match status" value="1"/>
</dbReference>